<dbReference type="RefSeq" id="WP_311493593.1">
    <property type="nucleotide sequence ID" value="NZ_JAVRHO010000002.1"/>
</dbReference>
<evidence type="ECO:0000313" key="2">
    <source>
        <dbReference type="EMBL" id="MDT0645435.1"/>
    </source>
</evidence>
<accession>A0ABU3CGH2</accession>
<organism evidence="2 3">
    <name type="scientific">Autumnicola lenta</name>
    <dbReference type="NCBI Taxonomy" id="3075593"/>
    <lineage>
        <taxon>Bacteria</taxon>
        <taxon>Pseudomonadati</taxon>
        <taxon>Bacteroidota</taxon>
        <taxon>Flavobacteriia</taxon>
        <taxon>Flavobacteriales</taxon>
        <taxon>Flavobacteriaceae</taxon>
        <taxon>Autumnicola</taxon>
    </lineage>
</organism>
<feature type="chain" id="PRO_5046355525" description="Outer membrane protein beta-barrel domain-containing protein" evidence="1">
    <location>
        <begin position="22"/>
        <end position="221"/>
    </location>
</feature>
<comment type="caution">
    <text evidence="2">The sequence shown here is derived from an EMBL/GenBank/DDBJ whole genome shotgun (WGS) entry which is preliminary data.</text>
</comment>
<sequence>MRFNYIIFILLFLFITNTSTAQDLNKIFLEAEAVTKYSVGETKRDIIYYETNFTIDVPQISSHENPIYGLNISLSYQLSSNFSAGFGSGLNFVFERRPDFLNEYHTKIMAPFFGRFRFQTSVSPSLIFISDINAGYQYLDFKHGNTPNGFLFQESGGLLLNLDLGLGLKIAKFTPLLKAGYELNQFNHENSLGWIAGYNYEDKIEYTTYYHLLKLSLSLRL</sequence>
<reference evidence="2 3" key="1">
    <citation type="submission" date="2023-09" db="EMBL/GenBank/DDBJ databases">
        <authorList>
            <person name="Rey-Velasco X."/>
        </authorList>
    </citation>
    <scope>NUCLEOTIDE SEQUENCE [LARGE SCALE GENOMIC DNA]</scope>
    <source>
        <strain evidence="2 3">F260</strain>
    </source>
</reference>
<evidence type="ECO:0008006" key="4">
    <source>
        <dbReference type="Google" id="ProtNLM"/>
    </source>
</evidence>
<gene>
    <name evidence="2" type="ORF">RM545_01930</name>
</gene>
<name>A0ABU3CGH2_9FLAO</name>
<evidence type="ECO:0000313" key="3">
    <source>
        <dbReference type="Proteomes" id="UP001245285"/>
    </source>
</evidence>
<feature type="signal peptide" evidence="1">
    <location>
        <begin position="1"/>
        <end position="21"/>
    </location>
</feature>
<keyword evidence="1" id="KW-0732">Signal</keyword>
<dbReference type="EMBL" id="JAVRHO010000002">
    <property type="protein sequence ID" value="MDT0645435.1"/>
    <property type="molecule type" value="Genomic_DNA"/>
</dbReference>
<keyword evidence="3" id="KW-1185">Reference proteome</keyword>
<proteinExistence type="predicted"/>
<protein>
    <recommendedName>
        <fullName evidence="4">Outer membrane protein beta-barrel domain-containing protein</fullName>
    </recommendedName>
</protein>
<evidence type="ECO:0000256" key="1">
    <source>
        <dbReference type="SAM" id="SignalP"/>
    </source>
</evidence>
<dbReference type="Proteomes" id="UP001245285">
    <property type="component" value="Unassembled WGS sequence"/>
</dbReference>